<dbReference type="InterPro" id="IPR012349">
    <property type="entry name" value="Split_barrel_FMN-bd"/>
</dbReference>
<evidence type="ECO:0000256" key="1">
    <source>
        <dbReference type="SAM" id="MobiDB-lite"/>
    </source>
</evidence>
<evidence type="ECO:0000313" key="4">
    <source>
        <dbReference type="Proteomes" id="UP000886476"/>
    </source>
</evidence>
<feature type="domain" description="Pyridoxamine 5'-phosphate oxidase N-terminal" evidence="2">
    <location>
        <begin position="29"/>
        <end position="150"/>
    </location>
</feature>
<protein>
    <submittedName>
        <fullName evidence="3">Pyridoxamine 5'-phosphate oxidase family protein</fullName>
    </submittedName>
</protein>
<reference evidence="3" key="1">
    <citation type="submission" date="2020-05" db="EMBL/GenBank/DDBJ databases">
        <title>Nod-independent and nitrogen-fixing Bradyrhizobium aeschynomene sp. nov. isolated from nodules of Aeschynomene indica.</title>
        <authorList>
            <person name="Zhang Z."/>
        </authorList>
    </citation>
    <scope>NUCLEOTIDE SEQUENCE</scope>
    <source>
        <strain evidence="3">83012</strain>
    </source>
</reference>
<dbReference type="Proteomes" id="UP000886476">
    <property type="component" value="Unassembled WGS sequence"/>
</dbReference>
<dbReference type="InterPro" id="IPR024029">
    <property type="entry name" value="Pyridox_Oxase_FMN-dep"/>
</dbReference>
<accession>A0ABX2CDY9</accession>
<dbReference type="PANTHER" id="PTHR42815:SF2">
    <property type="entry name" value="FAD-BINDING, PUTATIVE (AFU_ORTHOLOGUE AFUA_6G07600)-RELATED"/>
    <property type="match status" value="1"/>
</dbReference>
<gene>
    <name evidence="3" type="ORF">HL667_13730</name>
</gene>
<sequence>MSDPANADLAAIYPKPNERVIAKVRPGLDAHSRKFIMLSPFCVMATSGSDGSVDASPRGGQPGFIQIDGDQRLLMPDRPGNNRLDSLRNVADGPGQVQLIFFVPGINETLRVGGTAALSTDPDLLARLEEFGKPPRSVLVITVREIYFHCGKAIMRSKLWSQEAQVPRSAMPSISEIIHDQTSLGAPEPQDVTDARWREQL</sequence>
<dbReference type="PANTHER" id="PTHR42815">
    <property type="entry name" value="FAD-BINDING, PUTATIVE (AFU_ORTHOLOGUE AFUA_6G07600)-RELATED"/>
    <property type="match status" value="1"/>
</dbReference>
<dbReference type="SUPFAM" id="SSF50475">
    <property type="entry name" value="FMN-binding split barrel"/>
    <property type="match status" value="1"/>
</dbReference>
<evidence type="ECO:0000313" key="3">
    <source>
        <dbReference type="EMBL" id="NPU66058.1"/>
    </source>
</evidence>
<dbReference type="InterPro" id="IPR011576">
    <property type="entry name" value="Pyridox_Oxase_N"/>
</dbReference>
<keyword evidence="4" id="KW-1185">Reference proteome</keyword>
<comment type="caution">
    <text evidence="3">The sequence shown here is derived from an EMBL/GenBank/DDBJ whole genome shotgun (WGS) entry which is preliminary data.</text>
</comment>
<name>A0ABX2CDY9_9BRAD</name>
<proteinExistence type="predicted"/>
<evidence type="ECO:0000259" key="2">
    <source>
        <dbReference type="Pfam" id="PF01243"/>
    </source>
</evidence>
<dbReference type="Pfam" id="PF01243">
    <property type="entry name" value="PNPOx_N"/>
    <property type="match status" value="1"/>
</dbReference>
<dbReference type="EMBL" id="JABFDN010000003">
    <property type="protein sequence ID" value="NPU66058.1"/>
    <property type="molecule type" value="Genomic_DNA"/>
</dbReference>
<feature type="region of interest" description="Disordered" evidence="1">
    <location>
        <begin position="179"/>
        <end position="201"/>
    </location>
</feature>
<dbReference type="RefSeq" id="WP_172111105.1">
    <property type="nucleotide sequence ID" value="NZ_JABFDM010000001.1"/>
</dbReference>
<dbReference type="NCBIfam" id="TIGR04025">
    <property type="entry name" value="PPOX_FMN_DR2398"/>
    <property type="match status" value="1"/>
</dbReference>
<dbReference type="Gene3D" id="2.30.110.10">
    <property type="entry name" value="Electron Transport, Fmn-binding Protein, Chain A"/>
    <property type="match status" value="1"/>
</dbReference>
<organism evidence="3 4">
    <name type="scientific">Bradyrhizobium aeschynomenes</name>
    <dbReference type="NCBI Taxonomy" id="2734909"/>
    <lineage>
        <taxon>Bacteria</taxon>
        <taxon>Pseudomonadati</taxon>
        <taxon>Pseudomonadota</taxon>
        <taxon>Alphaproteobacteria</taxon>
        <taxon>Hyphomicrobiales</taxon>
        <taxon>Nitrobacteraceae</taxon>
        <taxon>Bradyrhizobium</taxon>
    </lineage>
</organism>